<gene>
    <name evidence="8" type="ORF">BGHDH14_bgh04285</name>
</gene>
<protein>
    <submittedName>
        <fullName evidence="8">rRNA processing protein Ebp2</fullName>
    </submittedName>
</protein>
<evidence type="ECO:0000256" key="5">
    <source>
        <dbReference type="ARBA" id="ARBA00023242"/>
    </source>
</evidence>
<feature type="compositionally biased region" description="Acidic residues" evidence="7">
    <location>
        <begin position="116"/>
        <end position="156"/>
    </location>
</feature>
<evidence type="ECO:0000256" key="1">
    <source>
        <dbReference type="ARBA" id="ARBA00004604"/>
    </source>
</evidence>
<dbReference type="eggNOG" id="KOG3080">
    <property type="taxonomic scope" value="Eukaryota"/>
</dbReference>
<feature type="coiled-coil region" evidence="6">
    <location>
        <begin position="292"/>
        <end position="319"/>
    </location>
</feature>
<dbReference type="AlphaFoldDB" id="N1JFV0"/>
<feature type="region of interest" description="Disordered" evidence="7">
    <location>
        <begin position="31"/>
        <end position="98"/>
    </location>
</feature>
<evidence type="ECO:0000256" key="6">
    <source>
        <dbReference type="SAM" id="Coils"/>
    </source>
</evidence>
<dbReference type="GO" id="GO:0005730">
    <property type="term" value="C:nucleolus"/>
    <property type="evidence" value="ECO:0007669"/>
    <property type="project" value="UniProtKB-SubCell"/>
</dbReference>
<dbReference type="GO" id="GO:0030687">
    <property type="term" value="C:preribosome, large subunit precursor"/>
    <property type="evidence" value="ECO:0007669"/>
    <property type="project" value="EnsemblFungi"/>
</dbReference>
<dbReference type="GO" id="GO:0042802">
    <property type="term" value="F:identical protein binding"/>
    <property type="evidence" value="ECO:0007669"/>
    <property type="project" value="EnsemblFungi"/>
</dbReference>
<proteinExistence type="inferred from homology"/>
<feature type="region of interest" description="Disordered" evidence="7">
    <location>
        <begin position="116"/>
        <end position="159"/>
    </location>
</feature>
<comment type="similarity">
    <text evidence="2">Belongs to the EBP2 family.</text>
</comment>
<dbReference type="InParanoid" id="N1JFV0"/>
<dbReference type="GO" id="GO:0000280">
    <property type="term" value="P:nuclear division"/>
    <property type="evidence" value="ECO:0007669"/>
    <property type="project" value="EnsemblFungi"/>
</dbReference>
<dbReference type="PANTHER" id="PTHR13028">
    <property type="entry name" value="RRNA PROCESSING PROTEIN EBNA1-BINDING PROTEIN-RELATED"/>
    <property type="match status" value="1"/>
</dbReference>
<feature type="compositionally biased region" description="Acidic residues" evidence="7">
    <location>
        <begin position="73"/>
        <end position="88"/>
    </location>
</feature>
<dbReference type="GO" id="GO:0042273">
    <property type="term" value="P:ribosomal large subunit biogenesis"/>
    <property type="evidence" value="ECO:0007669"/>
    <property type="project" value="EnsemblFungi"/>
</dbReference>
<keyword evidence="3" id="KW-0690">Ribosome biogenesis</keyword>
<dbReference type="InterPro" id="IPR008610">
    <property type="entry name" value="Ebp2"/>
</dbReference>
<dbReference type="OrthoDB" id="443772at2759"/>
<reference evidence="8 9" key="1">
    <citation type="journal article" date="2010" name="Science">
        <title>Genome expansion and gene loss in powdery mildew fungi reveal tradeoffs in extreme parasitism.</title>
        <authorList>
            <person name="Spanu P.D."/>
            <person name="Abbott J.C."/>
            <person name="Amselem J."/>
            <person name="Burgis T.A."/>
            <person name="Soanes D.M."/>
            <person name="Stueber K."/>
            <person name="Ver Loren van Themaat E."/>
            <person name="Brown J.K.M."/>
            <person name="Butcher S.A."/>
            <person name="Gurr S.J."/>
            <person name="Lebrun M.-H."/>
            <person name="Ridout C.J."/>
            <person name="Schulze-Lefert P."/>
            <person name="Talbot N.J."/>
            <person name="Ahmadinejad N."/>
            <person name="Ametz C."/>
            <person name="Barton G.R."/>
            <person name="Benjdia M."/>
            <person name="Bidzinski P."/>
            <person name="Bindschedler L.V."/>
            <person name="Both M."/>
            <person name="Brewer M.T."/>
            <person name="Cadle-Davidson L."/>
            <person name="Cadle-Davidson M.M."/>
            <person name="Collemare J."/>
            <person name="Cramer R."/>
            <person name="Frenkel O."/>
            <person name="Godfrey D."/>
            <person name="Harriman J."/>
            <person name="Hoede C."/>
            <person name="King B.C."/>
            <person name="Klages S."/>
            <person name="Kleemann J."/>
            <person name="Knoll D."/>
            <person name="Koti P.S."/>
            <person name="Kreplak J."/>
            <person name="Lopez-Ruiz F.J."/>
            <person name="Lu X."/>
            <person name="Maekawa T."/>
            <person name="Mahanil S."/>
            <person name="Micali C."/>
            <person name="Milgroom M.G."/>
            <person name="Montana G."/>
            <person name="Noir S."/>
            <person name="O'Connell R.J."/>
            <person name="Oberhaensli S."/>
            <person name="Parlange F."/>
            <person name="Pedersen C."/>
            <person name="Quesneville H."/>
            <person name="Reinhardt R."/>
            <person name="Rott M."/>
            <person name="Sacristan S."/>
            <person name="Schmidt S.M."/>
            <person name="Schoen M."/>
            <person name="Skamnioti P."/>
            <person name="Sommer H."/>
            <person name="Stephens A."/>
            <person name="Takahara H."/>
            <person name="Thordal-Christensen H."/>
            <person name="Vigouroux M."/>
            <person name="Wessling R."/>
            <person name="Wicker T."/>
            <person name="Panstruga R."/>
        </authorList>
    </citation>
    <scope>NUCLEOTIDE SEQUENCE [LARGE SCALE GENOMIC DNA]</scope>
    <source>
        <strain evidence="8">DH14</strain>
    </source>
</reference>
<dbReference type="GO" id="GO:0034399">
    <property type="term" value="C:nuclear periphery"/>
    <property type="evidence" value="ECO:0007669"/>
    <property type="project" value="EnsemblFungi"/>
</dbReference>
<evidence type="ECO:0000313" key="9">
    <source>
        <dbReference type="Proteomes" id="UP000015441"/>
    </source>
</evidence>
<accession>N1JFV0</accession>
<dbReference type="EMBL" id="CAUH01005398">
    <property type="protein sequence ID" value="CCU81724.1"/>
    <property type="molecule type" value="Genomic_DNA"/>
</dbReference>
<evidence type="ECO:0000256" key="4">
    <source>
        <dbReference type="ARBA" id="ARBA00023054"/>
    </source>
</evidence>
<evidence type="ECO:0000256" key="7">
    <source>
        <dbReference type="SAM" id="MobiDB-lite"/>
    </source>
</evidence>
<dbReference type="GO" id="GO:0006364">
    <property type="term" value="P:rRNA processing"/>
    <property type="evidence" value="ECO:0007669"/>
    <property type="project" value="EnsemblFungi"/>
</dbReference>
<sequence>MVKQSKLKAALLAEKGVDLKKLQLKKKEKIAKKVKAKKNEGTKALEVAMEPDGQNDNSSSQEEPEKNKKDSDIDNDESNGESSCEEDETPSKARTPAIPTLNFSLTLIQVDLEAIDESESDSSSGEEEDGEEDDEEEDDEDIPVSDLEDLDDDEREDLIPHQRLTIDNTVALTSALKRIAIMTPKLQFSEHLSITTSTPVSIPDVSDDLNRELAFYSQCLSAAQEARKLLKCEGIPFSRPKDYFAEMVKADEHMAKIKSKLIDEAASKKASAEARKQRDLKKFGKQVQVAKLQERDKERKQTLEKIKVLKRKRQGAEAETTNEADLFDVAIDEEIGTSKPSRKDRPTINKRQKKDEKFGFGGKKKFKKSGDAISSGDLKKFSSKKMKSDTKSRPGKARRASKR</sequence>
<comment type="subcellular location">
    <subcellularLocation>
        <location evidence="1">Nucleus</location>
        <location evidence="1">Nucleolus</location>
    </subcellularLocation>
</comment>
<keyword evidence="4 6" id="KW-0175">Coiled coil</keyword>
<dbReference type="STRING" id="546991.N1JFV0"/>
<feature type="region of interest" description="Disordered" evidence="7">
    <location>
        <begin position="334"/>
        <end position="403"/>
    </location>
</feature>
<dbReference type="HOGENOM" id="CLU_036007_2_0_1"/>
<dbReference type="Proteomes" id="UP000015441">
    <property type="component" value="Unassembled WGS sequence"/>
</dbReference>
<evidence type="ECO:0000256" key="2">
    <source>
        <dbReference type="ARBA" id="ARBA00007336"/>
    </source>
</evidence>
<evidence type="ECO:0000313" key="8">
    <source>
        <dbReference type="EMBL" id="CCU81724.1"/>
    </source>
</evidence>
<comment type="caution">
    <text evidence="8">The sequence shown here is derived from an EMBL/GenBank/DDBJ whole genome shotgun (WGS) entry which is preliminary data.</text>
</comment>
<evidence type="ECO:0000256" key="3">
    <source>
        <dbReference type="ARBA" id="ARBA00022517"/>
    </source>
</evidence>
<dbReference type="PANTHER" id="PTHR13028:SF0">
    <property type="entry name" value="RRNA-PROCESSING PROTEIN EBP2-RELATED"/>
    <property type="match status" value="1"/>
</dbReference>
<dbReference type="FunCoup" id="N1JFV0">
    <property type="interactions" value="351"/>
</dbReference>
<keyword evidence="5" id="KW-0539">Nucleus</keyword>
<keyword evidence="9" id="KW-1185">Reference proteome</keyword>
<feature type="compositionally biased region" description="Basic residues" evidence="7">
    <location>
        <begin position="393"/>
        <end position="403"/>
    </location>
</feature>
<name>N1JFV0_BLUG1</name>
<feature type="compositionally biased region" description="Basic and acidic residues" evidence="7">
    <location>
        <begin position="63"/>
        <end position="72"/>
    </location>
</feature>
<dbReference type="Pfam" id="PF05890">
    <property type="entry name" value="Ebp2"/>
    <property type="match status" value="1"/>
</dbReference>
<organism evidence="8 9">
    <name type="scientific">Blumeria graminis f. sp. hordei (strain DH14)</name>
    <name type="common">Barley powdery mildew</name>
    <name type="synonym">Oidium monilioides f. sp. hordei</name>
    <dbReference type="NCBI Taxonomy" id="546991"/>
    <lineage>
        <taxon>Eukaryota</taxon>
        <taxon>Fungi</taxon>
        <taxon>Dikarya</taxon>
        <taxon>Ascomycota</taxon>
        <taxon>Pezizomycotina</taxon>
        <taxon>Leotiomycetes</taxon>
        <taxon>Erysiphales</taxon>
        <taxon>Erysiphaceae</taxon>
        <taxon>Blumeria</taxon>
        <taxon>Blumeria hordei</taxon>
    </lineage>
</organism>
<feature type="compositionally biased region" description="Basic and acidic residues" evidence="7">
    <location>
        <begin position="341"/>
        <end position="358"/>
    </location>
</feature>